<feature type="compositionally biased region" description="Basic and acidic residues" evidence="2">
    <location>
        <begin position="79"/>
        <end position="116"/>
    </location>
</feature>
<sequence>MVLITLKLRKEVRKLEKMARRRKAKFEFNSLLREHGVDRHSRWLDVKRRIEDDPRYRAVESSAVREDYFKDFTRSLKVKDDRRKEKDKEKNGKKEKEKKDKKIKKVNEKSGTDEKQPTPPPEQWADIIGRRVSFSIPQEEPQPEILSPKRLRSSRFPSPAVQVKPRVTKTAIKIMDRRKNRTNGELSPSVRAATRKKKTEKE</sequence>
<feature type="domain" description="FF" evidence="3">
    <location>
        <begin position="21"/>
        <end position="75"/>
    </location>
</feature>
<comment type="caution">
    <text evidence="4">The sequence shown here is derived from an EMBL/GenBank/DDBJ whole genome shotgun (WGS) entry which is preliminary data.</text>
</comment>
<accession>A0A8S4GDS8</accession>
<dbReference type="PANTHER" id="PTHR15377:SF3">
    <property type="entry name" value="WW DOMAIN-CONTAINING PROTEIN"/>
    <property type="match status" value="1"/>
</dbReference>
<evidence type="ECO:0000256" key="2">
    <source>
        <dbReference type="SAM" id="MobiDB-lite"/>
    </source>
</evidence>
<evidence type="ECO:0000256" key="1">
    <source>
        <dbReference type="ARBA" id="ARBA00022737"/>
    </source>
</evidence>
<dbReference type="GO" id="GO:0003712">
    <property type="term" value="F:transcription coregulator activity"/>
    <property type="evidence" value="ECO:0007669"/>
    <property type="project" value="TreeGrafter"/>
</dbReference>
<organism evidence="4 5">
    <name type="scientific">Plutella xylostella</name>
    <name type="common">Diamondback moth</name>
    <name type="synonym">Plutella maculipennis</name>
    <dbReference type="NCBI Taxonomy" id="51655"/>
    <lineage>
        <taxon>Eukaryota</taxon>
        <taxon>Metazoa</taxon>
        <taxon>Ecdysozoa</taxon>
        <taxon>Arthropoda</taxon>
        <taxon>Hexapoda</taxon>
        <taxon>Insecta</taxon>
        <taxon>Pterygota</taxon>
        <taxon>Neoptera</taxon>
        <taxon>Endopterygota</taxon>
        <taxon>Lepidoptera</taxon>
        <taxon>Glossata</taxon>
        <taxon>Ditrysia</taxon>
        <taxon>Yponomeutoidea</taxon>
        <taxon>Plutellidae</taxon>
        <taxon>Plutella</taxon>
    </lineage>
</organism>
<name>A0A8S4GDS8_PLUXY</name>
<dbReference type="AlphaFoldDB" id="A0A8S4GDS8"/>
<evidence type="ECO:0000313" key="5">
    <source>
        <dbReference type="Proteomes" id="UP000653454"/>
    </source>
</evidence>
<gene>
    <name evidence="4" type="ORF">PLXY2_LOCUS16851</name>
</gene>
<proteinExistence type="predicted"/>
<feature type="compositionally biased region" description="Basic residues" evidence="2">
    <location>
        <begin position="193"/>
        <end position="202"/>
    </location>
</feature>
<dbReference type="EMBL" id="CAJHNJ030000693">
    <property type="protein sequence ID" value="CAG9138590.1"/>
    <property type="molecule type" value="Genomic_DNA"/>
</dbReference>
<dbReference type="InterPro" id="IPR002713">
    <property type="entry name" value="FF_domain"/>
</dbReference>
<dbReference type="PROSITE" id="PS51676">
    <property type="entry name" value="FF"/>
    <property type="match status" value="1"/>
</dbReference>
<dbReference type="Pfam" id="PF01846">
    <property type="entry name" value="FF"/>
    <property type="match status" value="1"/>
</dbReference>
<reference evidence="4" key="1">
    <citation type="submission" date="2020-11" db="EMBL/GenBank/DDBJ databases">
        <authorList>
            <person name="Whiteford S."/>
        </authorList>
    </citation>
    <scope>NUCLEOTIDE SEQUENCE</scope>
</reference>
<keyword evidence="1" id="KW-0677">Repeat</keyword>
<dbReference type="GO" id="GO:0005634">
    <property type="term" value="C:nucleus"/>
    <property type="evidence" value="ECO:0007669"/>
    <property type="project" value="TreeGrafter"/>
</dbReference>
<feature type="region of interest" description="Disordered" evidence="2">
    <location>
        <begin position="175"/>
        <end position="202"/>
    </location>
</feature>
<dbReference type="PANTHER" id="PTHR15377">
    <property type="entry name" value="TRANSCRIPTION ELONGATION REGULATOR 1"/>
    <property type="match status" value="1"/>
</dbReference>
<evidence type="ECO:0000313" key="4">
    <source>
        <dbReference type="EMBL" id="CAG9138590.1"/>
    </source>
</evidence>
<dbReference type="SUPFAM" id="SSF81698">
    <property type="entry name" value="FF domain"/>
    <property type="match status" value="1"/>
</dbReference>
<dbReference type="InterPro" id="IPR036517">
    <property type="entry name" value="FF_domain_sf"/>
</dbReference>
<feature type="region of interest" description="Disordered" evidence="2">
    <location>
        <begin position="79"/>
        <end position="163"/>
    </location>
</feature>
<protein>
    <submittedName>
        <fullName evidence="4">(diamondback moth) hypothetical protein</fullName>
    </submittedName>
</protein>
<dbReference type="SMART" id="SM00441">
    <property type="entry name" value="FF"/>
    <property type="match status" value="1"/>
</dbReference>
<dbReference type="GO" id="GO:0070063">
    <property type="term" value="F:RNA polymerase binding"/>
    <property type="evidence" value="ECO:0007669"/>
    <property type="project" value="InterPro"/>
</dbReference>
<dbReference type="Gene3D" id="1.10.10.440">
    <property type="entry name" value="FF domain"/>
    <property type="match status" value="1"/>
</dbReference>
<dbReference type="InterPro" id="IPR045148">
    <property type="entry name" value="TCRG1-like"/>
</dbReference>
<evidence type="ECO:0000259" key="3">
    <source>
        <dbReference type="PROSITE" id="PS51676"/>
    </source>
</evidence>
<keyword evidence="5" id="KW-1185">Reference proteome</keyword>
<dbReference type="Proteomes" id="UP000653454">
    <property type="component" value="Unassembled WGS sequence"/>
</dbReference>